<accession>A0A0G0Q1D7</accession>
<sequence length="46" mass="5198">MKGLPAGRQGLLRYARNDSIKMTSSLVMVTEMRSSEGLVWVIWCPE</sequence>
<name>A0A0G0Q1D7_9BACT</name>
<evidence type="ECO:0000313" key="1">
    <source>
        <dbReference type="EMBL" id="KKR33978.1"/>
    </source>
</evidence>
<dbReference type="AlphaFoldDB" id="A0A0G0Q1D7"/>
<evidence type="ECO:0000313" key="2">
    <source>
        <dbReference type="Proteomes" id="UP000034539"/>
    </source>
</evidence>
<gene>
    <name evidence="1" type="ORF">UT63_C0009G0008</name>
</gene>
<dbReference type="Proteomes" id="UP000034539">
    <property type="component" value="Unassembled WGS sequence"/>
</dbReference>
<dbReference type="EMBL" id="LBXN01000009">
    <property type="protein sequence ID" value="KKR33978.1"/>
    <property type="molecule type" value="Genomic_DNA"/>
</dbReference>
<reference evidence="1 2" key="1">
    <citation type="journal article" date="2015" name="Nature">
        <title>rRNA introns, odd ribosomes, and small enigmatic genomes across a large radiation of phyla.</title>
        <authorList>
            <person name="Brown C.T."/>
            <person name="Hug L.A."/>
            <person name="Thomas B.C."/>
            <person name="Sharon I."/>
            <person name="Castelle C.J."/>
            <person name="Singh A."/>
            <person name="Wilkins M.J."/>
            <person name="Williams K.H."/>
            <person name="Banfield J.F."/>
        </authorList>
    </citation>
    <scope>NUCLEOTIDE SEQUENCE [LARGE SCALE GENOMIC DNA]</scope>
</reference>
<protein>
    <submittedName>
        <fullName evidence="1">Uncharacterized protein</fullName>
    </submittedName>
</protein>
<proteinExistence type="predicted"/>
<organism evidence="1 2">
    <name type="scientific">Candidatus Gottesmanbacteria bacterium GW2011_GWC2_39_8</name>
    <dbReference type="NCBI Taxonomy" id="1618450"/>
    <lineage>
        <taxon>Bacteria</taxon>
        <taxon>Candidatus Gottesmaniibacteriota</taxon>
    </lineage>
</organism>
<comment type="caution">
    <text evidence="1">The sequence shown here is derived from an EMBL/GenBank/DDBJ whole genome shotgun (WGS) entry which is preliminary data.</text>
</comment>